<evidence type="ECO:0000313" key="1">
    <source>
        <dbReference type="EMBL" id="CAB5067276.1"/>
    </source>
</evidence>
<proteinExistence type="predicted"/>
<dbReference type="EMBL" id="CAFBQV010000215">
    <property type="protein sequence ID" value="CAB5067276.1"/>
    <property type="molecule type" value="Genomic_DNA"/>
</dbReference>
<accession>A0A6J7UQX0</accession>
<sequence length="50" mass="5768">MGGEWEFIKRDSDEPDLMWADISKLRSMLPNAVPSSPFNETVKEVMKKLL</sequence>
<protein>
    <submittedName>
        <fullName evidence="1">Unannotated protein</fullName>
    </submittedName>
</protein>
<name>A0A6J7UQX0_9ZZZZ</name>
<gene>
    <name evidence="1" type="ORF">UFOPK4345_01179</name>
</gene>
<organism evidence="1">
    <name type="scientific">freshwater metagenome</name>
    <dbReference type="NCBI Taxonomy" id="449393"/>
    <lineage>
        <taxon>unclassified sequences</taxon>
        <taxon>metagenomes</taxon>
        <taxon>ecological metagenomes</taxon>
    </lineage>
</organism>
<reference evidence="1" key="1">
    <citation type="submission" date="2020-05" db="EMBL/GenBank/DDBJ databases">
        <authorList>
            <person name="Chiriac C."/>
            <person name="Salcher M."/>
            <person name="Ghai R."/>
            <person name="Kavagutti S V."/>
        </authorList>
    </citation>
    <scope>NUCLEOTIDE SEQUENCE</scope>
</reference>
<dbReference type="AlphaFoldDB" id="A0A6J7UQX0"/>